<feature type="domain" description="Tudor" evidence="1">
    <location>
        <begin position="111"/>
        <end position="174"/>
    </location>
</feature>
<dbReference type="HOGENOM" id="CLU_081444_0_0_1"/>
<dbReference type="PANTHER" id="PTHR37827">
    <property type="entry name" value="TUDOR DOMAIN-CONTAINING PROTEIN"/>
    <property type="match status" value="1"/>
</dbReference>
<sequence length="279" mass="32599">MCGSPTVAYMEGRNDDRIREIIGSYIEGHTKEERVEYVTEIVKDFLDECAKHGDDRSIQVDPQGFRAQLTELLEDIDWIQDVPEAVMKIEKYLTQTVKREDATALQKIQAQFPLSAKCQAVLEEDQEWHQASIIEHDDSMGMDSVRIKVIFDEYGKKQWVEKSQIVLEHDFATSDDWLQGRLCAMCDRPMNLSKHHLIPRVMHTKYLKKGYTKDILNMCIMICRPCHNKIHSVEDEKTLATDYNTLDKIMKHPDIVAWVNYARKQKTRIKPSSNKRVWK</sequence>
<evidence type="ECO:0000313" key="2">
    <source>
        <dbReference type="EMBL" id="CCA21961.1"/>
    </source>
</evidence>
<gene>
    <name evidence="2" type="primary">AlNc14C139G7192</name>
    <name evidence="2" type="ORF">ALNC14_081040</name>
</gene>
<organism evidence="2">
    <name type="scientific">Albugo laibachii Nc14</name>
    <dbReference type="NCBI Taxonomy" id="890382"/>
    <lineage>
        <taxon>Eukaryota</taxon>
        <taxon>Sar</taxon>
        <taxon>Stramenopiles</taxon>
        <taxon>Oomycota</taxon>
        <taxon>Peronosporomycetes</taxon>
        <taxon>Albuginales</taxon>
        <taxon>Albuginaceae</taxon>
        <taxon>Albugo</taxon>
    </lineage>
</organism>
<dbReference type="InterPro" id="IPR003615">
    <property type="entry name" value="HNH_nuc"/>
</dbReference>
<dbReference type="InterPro" id="IPR002999">
    <property type="entry name" value="Tudor"/>
</dbReference>
<dbReference type="SMART" id="SM00333">
    <property type="entry name" value="TUDOR"/>
    <property type="match status" value="1"/>
</dbReference>
<dbReference type="EMBL" id="FR824184">
    <property type="protein sequence ID" value="CCA21961.1"/>
    <property type="molecule type" value="Genomic_DNA"/>
</dbReference>
<reference evidence="2" key="2">
    <citation type="submission" date="2011-02" db="EMBL/GenBank/DDBJ databases">
        <authorList>
            <person name="MacLean D."/>
        </authorList>
    </citation>
    <scope>NUCLEOTIDE SEQUENCE</scope>
</reference>
<dbReference type="PANTHER" id="PTHR37827:SF1">
    <property type="entry name" value="HNH DOMAIN-CONTAINING PROTEIN"/>
    <property type="match status" value="1"/>
</dbReference>
<dbReference type="GO" id="GO:0003676">
    <property type="term" value="F:nucleic acid binding"/>
    <property type="evidence" value="ECO:0007669"/>
    <property type="project" value="InterPro"/>
</dbReference>
<dbReference type="AlphaFoldDB" id="F0WL02"/>
<reference evidence="2" key="1">
    <citation type="journal article" date="2011" name="PLoS Biol.">
        <title>Gene gain and loss during evolution of obligate parasitism in the white rust pathogen of Arabidopsis thaliana.</title>
        <authorList>
            <person name="Kemen E."/>
            <person name="Gardiner A."/>
            <person name="Schultz-Larsen T."/>
            <person name="Kemen A.C."/>
            <person name="Balmuth A.L."/>
            <person name="Robert-Seilaniantz A."/>
            <person name="Bailey K."/>
            <person name="Holub E."/>
            <person name="Studholme D.J."/>
            <person name="Maclean D."/>
            <person name="Jones J.D."/>
        </authorList>
    </citation>
    <scope>NUCLEOTIDE SEQUENCE</scope>
</reference>
<evidence type="ECO:0000259" key="1">
    <source>
        <dbReference type="PROSITE" id="PS50304"/>
    </source>
</evidence>
<dbReference type="PROSITE" id="PS50304">
    <property type="entry name" value="TUDOR"/>
    <property type="match status" value="1"/>
</dbReference>
<dbReference type="GO" id="GO:0004519">
    <property type="term" value="F:endonuclease activity"/>
    <property type="evidence" value="ECO:0007669"/>
    <property type="project" value="InterPro"/>
</dbReference>
<accession>F0WL02</accession>
<protein>
    <submittedName>
        <fullName evidence="2">Uncharacterized protein AlNc14C139G7192</fullName>
    </submittedName>
</protein>
<dbReference type="GO" id="GO:0008270">
    <property type="term" value="F:zinc ion binding"/>
    <property type="evidence" value="ECO:0007669"/>
    <property type="project" value="InterPro"/>
</dbReference>
<dbReference type="Pfam" id="PF01844">
    <property type="entry name" value="HNH"/>
    <property type="match status" value="1"/>
</dbReference>
<name>F0WL02_9STRA</name>
<dbReference type="InterPro" id="IPR002711">
    <property type="entry name" value="HNH"/>
</dbReference>
<dbReference type="CDD" id="cd00085">
    <property type="entry name" value="HNHc"/>
    <property type="match status" value="1"/>
</dbReference>
<dbReference type="Gene3D" id="2.30.30.140">
    <property type="match status" value="1"/>
</dbReference>
<proteinExistence type="predicted"/>